<dbReference type="InterPro" id="IPR027417">
    <property type="entry name" value="P-loop_NTPase"/>
</dbReference>
<dbReference type="HOGENOM" id="CLU_815414_0_0_6"/>
<dbReference type="InterPro" id="IPR008900">
    <property type="entry name" value="Zot_N"/>
</dbReference>
<feature type="compositionally biased region" description="Basic and acidic residues" evidence="1">
    <location>
        <begin position="246"/>
        <end position="255"/>
    </location>
</feature>
<evidence type="ECO:0000313" key="4">
    <source>
        <dbReference type="EMBL" id="CAP01319.1"/>
    </source>
</evidence>
<sequence>MIYVICGKPGDGKSQYAVSLLLALSKENKRIAEKIQAGETLKPKEEIRPLYADIDGLKLDGVDVAPKDWRDTPDGAIIFYDEVHYRKEYEDLTGKYSQDPMIKELSTHRHQNKDLYLITQDAKRLERSVRGLVDAMYYVKRPQNKPPFATIYTFDKFYNDPAAASNAKKEHDSKMFKFKDEYQALYESASAHTSMSFKVQRKFIYAGIAILIMMGFAIKLFLASGFIDLAKKATDTDAIKSIGKVPEAKDSEKSPISETANLSSNSANVSAANDPEGTRIAMVISTDKECIARNGYGEVIEHNTLNCFNYANKPSLYMSSSRNPKMTYDQDKEVISEQQL</sequence>
<gene>
    <name evidence="4" type="ordered locus">ABSDF1987</name>
</gene>
<dbReference type="KEGG" id="abm:ABSDF1987"/>
<feature type="compositionally biased region" description="Low complexity" evidence="1">
    <location>
        <begin position="260"/>
        <end position="271"/>
    </location>
</feature>
<feature type="transmembrane region" description="Helical" evidence="2">
    <location>
        <begin position="203"/>
        <end position="222"/>
    </location>
</feature>
<organism evidence="4 5">
    <name type="scientific">Acinetobacter baumannii (strain SDF)</name>
    <dbReference type="NCBI Taxonomy" id="509170"/>
    <lineage>
        <taxon>Bacteria</taxon>
        <taxon>Pseudomonadati</taxon>
        <taxon>Pseudomonadota</taxon>
        <taxon>Gammaproteobacteria</taxon>
        <taxon>Moraxellales</taxon>
        <taxon>Moraxellaceae</taxon>
        <taxon>Acinetobacter</taxon>
        <taxon>Acinetobacter calcoaceticus/baumannii complex</taxon>
    </lineage>
</organism>
<keyword evidence="2" id="KW-0472">Membrane</keyword>
<protein>
    <recommendedName>
        <fullName evidence="3">Zona occludens toxin N-terminal domain-containing protein</fullName>
    </recommendedName>
</protein>
<dbReference type="Pfam" id="PF05707">
    <property type="entry name" value="Zot"/>
    <property type="match status" value="1"/>
</dbReference>
<dbReference type="Gene3D" id="3.40.50.300">
    <property type="entry name" value="P-loop containing nucleotide triphosphate hydrolases"/>
    <property type="match status" value="1"/>
</dbReference>
<dbReference type="Proteomes" id="UP000001741">
    <property type="component" value="Chromosome"/>
</dbReference>
<keyword evidence="2" id="KW-1133">Transmembrane helix</keyword>
<dbReference type="AlphaFoldDB" id="B0VQE0"/>
<keyword evidence="2" id="KW-0812">Transmembrane</keyword>
<evidence type="ECO:0000256" key="2">
    <source>
        <dbReference type="SAM" id="Phobius"/>
    </source>
</evidence>
<dbReference type="BioCyc" id="ABAU509170:GCL9-1625-MONOMER"/>
<name>B0VQE0_ACIBS</name>
<reference evidence="4 5" key="1">
    <citation type="journal article" date="2008" name="PLoS ONE">
        <title>Comparative analysis of Acinetobacters: three genomes for three lifestyles.</title>
        <authorList>
            <person name="Vallenet D."/>
            <person name="Nordmann P."/>
            <person name="Barbe V."/>
            <person name="Poirel L."/>
            <person name="Mangenot S."/>
            <person name="Bataille E."/>
            <person name="Dossat C."/>
            <person name="Gas S."/>
            <person name="Kreimeyer A."/>
            <person name="Lenoble P."/>
            <person name="Oztas S."/>
            <person name="Poulain J."/>
            <person name="Segurens B."/>
            <person name="Robert C."/>
            <person name="Abergel C."/>
            <person name="Claverie J.M."/>
            <person name="Raoult D."/>
            <person name="Medigue C."/>
            <person name="Weissenbach J."/>
            <person name="Cruveiller S."/>
        </authorList>
    </citation>
    <scope>NUCLEOTIDE SEQUENCE [LARGE SCALE GENOMIC DNA]</scope>
    <source>
        <strain evidence="4 5">SDF</strain>
    </source>
</reference>
<feature type="region of interest" description="Disordered" evidence="1">
    <location>
        <begin position="246"/>
        <end position="271"/>
    </location>
</feature>
<evidence type="ECO:0000259" key="3">
    <source>
        <dbReference type="Pfam" id="PF05707"/>
    </source>
</evidence>
<dbReference type="EMBL" id="CU468230">
    <property type="protein sequence ID" value="CAP01319.1"/>
    <property type="molecule type" value="Genomic_DNA"/>
</dbReference>
<accession>B0VQE0</accession>
<feature type="domain" description="Zona occludens toxin N-terminal" evidence="3">
    <location>
        <begin position="1"/>
        <end position="191"/>
    </location>
</feature>
<proteinExistence type="predicted"/>
<evidence type="ECO:0000256" key="1">
    <source>
        <dbReference type="SAM" id="MobiDB-lite"/>
    </source>
</evidence>
<evidence type="ECO:0000313" key="5">
    <source>
        <dbReference type="Proteomes" id="UP000001741"/>
    </source>
</evidence>